<sequence>MSRYHGKTRQSFDSEGTSFGASPPQSPRHPVYFVQSPSRESSHDGEKRSFQSTPVISPTASPIHQSFMKIAPDENGQSTASHPKPGSRRILPQPCYGGANASQTSKKKGYRKWTPSTIIEEEEQQSGFEKKRGLPRWVMFGLSLLCCILIFLAGALIFWLVCQPHSPHVEVKDIVFNEFEVVPGTDEGVPTSVLSANCTIILSFLNPSKYFGIHVSPSDINMIYQELPIGKGQVPQFFQAKESKRNLPISVTADKLPLFGAGPSLQSITSGGGGVPLEIQGSLQSYAYVFSKVVKPRFSSFFSCDILISSSGVNFLKLLQKSCSYSHSK</sequence>
<comment type="caution">
    <text evidence="1">The sequence shown here is derived from an EMBL/GenBank/DDBJ whole genome shotgun (WGS) entry which is preliminary data.</text>
</comment>
<keyword evidence="2" id="KW-1185">Reference proteome</keyword>
<evidence type="ECO:0000313" key="1">
    <source>
        <dbReference type="EMBL" id="KAJ7569680.1"/>
    </source>
</evidence>
<gene>
    <name evidence="1" type="ORF">O6H91_01G088600</name>
</gene>
<protein>
    <submittedName>
        <fullName evidence="1">Uncharacterized protein</fullName>
    </submittedName>
</protein>
<accession>A0ACC2ETJ5</accession>
<evidence type="ECO:0000313" key="2">
    <source>
        <dbReference type="Proteomes" id="UP001162992"/>
    </source>
</evidence>
<organism evidence="1 2">
    <name type="scientific">Diphasiastrum complanatum</name>
    <name type="common">Issler's clubmoss</name>
    <name type="synonym">Lycopodium complanatum</name>
    <dbReference type="NCBI Taxonomy" id="34168"/>
    <lineage>
        <taxon>Eukaryota</taxon>
        <taxon>Viridiplantae</taxon>
        <taxon>Streptophyta</taxon>
        <taxon>Embryophyta</taxon>
        <taxon>Tracheophyta</taxon>
        <taxon>Lycopodiopsida</taxon>
        <taxon>Lycopodiales</taxon>
        <taxon>Lycopodiaceae</taxon>
        <taxon>Lycopodioideae</taxon>
        <taxon>Diphasiastrum</taxon>
    </lineage>
</organism>
<name>A0ACC2ETJ5_DIPCM</name>
<proteinExistence type="predicted"/>
<dbReference type="EMBL" id="CM055092">
    <property type="protein sequence ID" value="KAJ7569680.1"/>
    <property type="molecule type" value="Genomic_DNA"/>
</dbReference>
<reference evidence="2" key="1">
    <citation type="journal article" date="2024" name="Proc. Natl. Acad. Sci. U.S.A.">
        <title>Extraordinary preservation of gene collinearity over three hundred million years revealed in homosporous lycophytes.</title>
        <authorList>
            <person name="Li C."/>
            <person name="Wickell D."/>
            <person name="Kuo L.Y."/>
            <person name="Chen X."/>
            <person name="Nie B."/>
            <person name="Liao X."/>
            <person name="Peng D."/>
            <person name="Ji J."/>
            <person name="Jenkins J."/>
            <person name="Williams M."/>
            <person name="Shu S."/>
            <person name="Plott C."/>
            <person name="Barry K."/>
            <person name="Rajasekar S."/>
            <person name="Grimwood J."/>
            <person name="Han X."/>
            <person name="Sun S."/>
            <person name="Hou Z."/>
            <person name="He W."/>
            <person name="Dai G."/>
            <person name="Sun C."/>
            <person name="Schmutz J."/>
            <person name="Leebens-Mack J.H."/>
            <person name="Li F.W."/>
            <person name="Wang L."/>
        </authorList>
    </citation>
    <scope>NUCLEOTIDE SEQUENCE [LARGE SCALE GENOMIC DNA]</scope>
    <source>
        <strain evidence="2">cv. PW_Plant_1</strain>
    </source>
</reference>
<dbReference type="Proteomes" id="UP001162992">
    <property type="component" value="Chromosome 1"/>
</dbReference>